<dbReference type="Pfam" id="PF00239">
    <property type="entry name" value="Resolvase"/>
    <property type="match status" value="1"/>
</dbReference>
<gene>
    <name evidence="6" type="primary">ccrB</name>
    <name evidence="6" type="ORF">GCM10017621_00070</name>
</gene>
<evidence type="ECO:0000259" key="5">
    <source>
        <dbReference type="PROSITE" id="PS51737"/>
    </source>
</evidence>
<dbReference type="PANTHER" id="PTHR30461:SF2">
    <property type="entry name" value="SERINE RECOMBINASE PINE-RELATED"/>
    <property type="match status" value="1"/>
</dbReference>
<dbReference type="InterPro" id="IPR038109">
    <property type="entry name" value="DNA_bind_recomb_sf"/>
</dbReference>
<feature type="coiled-coil region" evidence="3">
    <location>
        <begin position="363"/>
        <end position="417"/>
    </location>
</feature>
<sequence>MLYARVSTTKQSKEGHGIASQITRCREFAGYKGLEVVETFTDERSGSLIDRPGMKAMLDYLRRRKNGEYVVVIDDISRLARSISAHISLRTAISKVGAELLSPSIEFGEDPDSVLIENVLASISQHHAQKNGQTAVNRMRARLLNGYAVFPAPVGYRYEKTELHGKILVRDEPAATIIQEALEGFASGRFETQAEVQRFLASKPHFPFTKNGRVRPQRVTDILTRVAYAGYIEHLDWDVTLRPGHHEGLISLETFEAIQERRNSRPRTPVRKDISEDYPLRGAVDCECGKPLKSGWSRGRHGKRYAYYVCQTKDCVHYAKSIKKTDIEGAFRDMLKGLTPTRELMPVLFLAFSDMWERRTGGIEQQRAAMRKEVQQIERQAEKAIDLLVEAEGEFLTKNLEKRLQKLEHSKVVLEQKIKNCGRALPTFEEGARTAIQYLGSPCNLWDSERLEDKRLAVKLAFSERPRYTREKGFLEPEFSLPIKLLTQIDVSGSRMVGPEGLEPPTKRL</sequence>
<dbReference type="Proteomes" id="UP001143486">
    <property type="component" value="Unassembled WGS sequence"/>
</dbReference>
<keyword evidence="1" id="KW-0238">DNA-binding</keyword>
<dbReference type="PROSITE" id="PS51736">
    <property type="entry name" value="RECOMBINASES_3"/>
    <property type="match status" value="1"/>
</dbReference>
<dbReference type="SUPFAM" id="SSF53041">
    <property type="entry name" value="Resolvase-like"/>
    <property type="match status" value="1"/>
</dbReference>
<dbReference type="PANTHER" id="PTHR30461">
    <property type="entry name" value="DNA-INVERTASE FROM LAMBDOID PROPHAGE"/>
    <property type="match status" value="1"/>
</dbReference>
<feature type="domain" description="Recombinase" evidence="5">
    <location>
        <begin position="153"/>
        <end position="268"/>
    </location>
</feature>
<keyword evidence="7" id="KW-1185">Reference proteome</keyword>
<evidence type="ECO:0000313" key="6">
    <source>
        <dbReference type="EMBL" id="GLK50499.1"/>
    </source>
</evidence>
<evidence type="ECO:0000313" key="7">
    <source>
        <dbReference type="Proteomes" id="UP001143486"/>
    </source>
</evidence>
<dbReference type="GO" id="GO:0000150">
    <property type="term" value="F:DNA strand exchange activity"/>
    <property type="evidence" value="ECO:0007669"/>
    <property type="project" value="InterPro"/>
</dbReference>
<evidence type="ECO:0000259" key="4">
    <source>
        <dbReference type="PROSITE" id="PS51736"/>
    </source>
</evidence>
<dbReference type="Gene3D" id="3.90.1750.20">
    <property type="entry name" value="Putative Large Serine Recombinase, Chain B, Domain 2"/>
    <property type="match status" value="1"/>
</dbReference>
<protein>
    <submittedName>
        <fullName evidence="6">Resolvase</fullName>
    </submittedName>
</protein>
<dbReference type="Gene3D" id="3.40.50.1390">
    <property type="entry name" value="Resolvase, N-terminal catalytic domain"/>
    <property type="match status" value="1"/>
</dbReference>
<dbReference type="InterPro" id="IPR036162">
    <property type="entry name" value="Resolvase-like_N_sf"/>
</dbReference>
<dbReference type="InterPro" id="IPR050639">
    <property type="entry name" value="SSR_resolvase"/>
</dbReference>
<dbReference type="InterPro" id="IPR011109">
    <property type="entry name" value="DNA_bind_recombinase_dom"/>
</dbReference>
<comment type="caution">
    <text evidence="6">The sequence shown here is derived from an EMBL/GenBank/DDBJ whole genome shotgun (WGS) entry which is preliminary data.</text>
</comment>
<organism evidence="6 7">
    <name type="scientific">Maricaulis virginensis</name>
    <dbReference type="NCBI Taxonomy" id="144022"/>
    <lineage>
        <taxon>Bacteria</taxon>
        <taxon>Pseudomonadati</taxon>
        <taxon>Pseudomonadota</taxon>
        <taxon>Alphaproteobacteria</taxon>
        <taxon>Maricaulales</taxon>
        <taxon>Maricaulaceae</taxon>
        <taxon>Maricaulis</taxon>
    </lineage>
</organism>
<dbReference type="EMBL" id="BSFE01000001">
    <property type="protein sequence ID" value="GLK50499.1"/>
    <property type="molecule type" value="Genomic_DNA"/>
</dbReference>
<reference evidence="6" key="2">
    <citation type="submission" date="2023-01" db="EMBL/GenBank/DDBJ databases">
        <authorList>
            <person name="Sun Q."/>
            <person name="Evtushenko L."/>
        </authorList>
    </citation>
    <scope>NUCLEOTIDE SEQUENCE</scope>
    <source>
        <strain evidence="6">VKM B-1513</strain>
    </source>
</reference>
<evidence type="ECO:0000256" key="3">
    <source>
        <dbReference type="SAM" id="Coils"/>
    </source>
</evidence>
<dbReference type="SMART" id="SM00857">
    <property type="entry name" value="Resolvase"/>
    <property type="match status" value="1"/>
</dbReference>
<evidence type="ECO:0000256" key="1">
    <source>
        <dbReference type="ARBA" id="ARBA00023125"/>
    </source>
</evidence>
<reference evidence="6" key="1">
    <citation type="journal article" date="2014" name="Int. J. Syst. Evol. Microbiol.">
        <title>Complete genome sequence of Corynebacterium casei LMG S-19264T (=DSM 44701T), isolated from a smear-ripened cheese.</title>
        <authorList>
            <consortium name="US DOE Joint Genome Institute (JGI-PGF)"/>
            <person name="Walter F."/>
            <person name="Albersmeier A."/>
            <person name="Kalinowski J."/>
            <person name="Ruckert C."/>
        </authorList>
    </citation>
    <scope>NUCLEOTIDE SEQUENCE</scope>
    <source>
        <strain evidence="6">VKM B-1513</strain>
    </source>
</reference>
<dbReference type="PROSITE" id="PS51737">
    <property type="entry name" value="RECOMBINASE_DNA_BIND"/>
    <property type="match status" value="1"/>
</dbReference>
<evidence type="ECO:0000256" key="2">
    <source>
        <dbReference type="ARBA" id="ARBA00023172"/>
    </source>
</evidence>
<dbReference type="CDD" id="cd00338">
    <property type="entry name" value="Ser_Recombinase"/>
    <property type="match status" value="1"/>
</dbReference>
<name>A0A9W6IJL5_9PROT</name>
<proteinExistence type="predicted"/>
<dbReference type="Pfam" id="PF07508">
    <property type="entry name" value="Recombinase"/>
    <property type="match status" value="1"/>
</dbReference>
<feature type="domain" description="Resolvase/invertase-type recombinase catalytic" evidence="4">
    <location>
        <begin position="1"/>
        <end position="150"/>
    </location>
</feature>
<accession>A0A9W6IJL5</accession>
<dbReference type="InterPro" id="IPR006119">
    <property type="entry name" value="Resolv_N"/>
</dbReference>
<keyword evidence="2" id="KW-0233">DNA recombination</keyword>
<dbReference type="GO" id="GO:0003677">
    <property type="term" value="F:DNA binding"/>
    <property type="evidence" value="ECO:0007669"/>
    <property type="project" value="UniProtKB-KW"/>
</dbReference>
<keyword evidence="3" id="KW-0175">Coiled coil</keyword>
<dbReference type="AlphaFoldDB" id="A0A9W6IJL5"/>